<name>A0A2G3DTN8_9FIRM</name>
<sequence length="92" mass="10073">MNKKALAVALELIPIISVPLAIIFIYSSVDSEVIRSLIGVFTLLSFFGFLFSFIGRRIAKGEKIVRVLSILDILATVAIIIMYVLVFIALGS</sequence>
<evidence type="ECO:0000313" key="2">
    <source>
        <dbReference type="EMBL" id="PHU34344.1"/>
    </source>
</evidence>
<gene>
    <name evidence="2" type="ORF">CSX01_10525</name>
</gene>
<organism evidence="2 3">
    <name type="scientific">Pseudobutyrivibrio ruminis</name>
    <dbReference type="NCBI Taxonomy" id="46206"/>
    <lineage>
        <taxon>Bacteria</taxon>
        <taxon>Bacillati</taxon>
        <taxon>Bacillota</taxon>
        <taxon>Clostridia</taxon>
        <taxon>Lachnospirales</taxon>
        <taxon>Lachnospiraceae</taxon>
        <taxon>Pseudobutyrivibrio</taxon>
    </lineage>
</organism>
<keyword evidence="1" id="KW-1133">Transmembrane helix</keyword>
<dbReference type="Proteomes" id="UP000225889">
    <property type="component" value="Unassembled WGS sequence"/>
</dbReference>
<protein>
    <submittedName>
        <fullName evidence="2">Uncharacterized protein</fullName>
    </submittedName>
</protein>
<feature type="transmembrane region" description="Helical" evidence="1">
    <location>
        <begin position="67"/>
        <end position="90"/>
    </location>
</feature>
<evidence type="ECO:0000256" key="1">
    <source>
        <dbReference type="SAM" id="Phobius"/>
    </source>
</evidence>
<reference evidence="2 3" key="1">
    <citation type="submission" date="2017-10" db="EMBL/GenBank/DDBJ databases">
        <title>Resolving the taxonomy of Roseburia spp., Eubacterium rectale and Agathobacter spp. through phylogenomic analysis.</title>
        <authorList>
            <person name="Sheridan P.O."/>
            <person name="Walker A.W."/>
            <person name="Duncan S.H."/>
            <person name="Scott K.P."/>
            <person name="Toole P.W.O."/>
            <person name="Luis P."/>
            <person name="Flint H.J."/>
        </authorList>
    </citation>
    <scope>NUCLEOTIDE SEQUENCE [LARGE SCALE GENOMIC DNA]</scope>
    <source>
        <strain evidence="2 3">JK626</strain>
    </source>
</reference>
<feature type="transmembrane region" description="Helical" evidence="1">
    <location>
        <begin position="7"/>
        <end position="27"/>
    </location>
</feature>
<feature type="transmembrane region" description="Helical" evidence="1">
    <location>
        <begin position="33"/>
        <end position="55"/>
    </location>
</feature>
<dbReference type="AlphaFoldDB" id="A0A2G3DTN8"/>
<keyword evidence="1" id="KW-0472">Membrane</keyword>
<reference evidence="2 3" key="2">
    <citation type="submission" date="2017-10" db="EMBL/GenBank/DDBJ databases">
        <authorList>
            <person name="Banno H."/>
            <person name="Chua N.-H."/>
        </authorList>
    </citation>
    <scope>NUCLEOTIDE SEQUENCE [LARGE SCALE GENOMIC DNA]</scope>
    <source>
        <strain evidence="2 3">JK626</strain>
    </source>
</reference>
<keyword evidence="1" id="KW-0812">Transmembrane</keyword>
<proteinExistence type="predicted"/>
<evidence type="ECO:0000313" key="3">
    <source>
        <dbReference type="Proteomes" id="UP000225889"/>
    </source>
</evidence>
<dbReference type="RefSeq" id="WP_099392363.1">
    <property type="nucleotide sequence ID" value="NZ_PDYF01000026.1"/>
</dbReference>
<comment type="caution">
    <text evidence="2">The sequence shown here is derived from an EMBL/GenBank/DDBJ whole genome shotgun (WGS) entry which is preliminary data.</text>
</comment>
<accession>A0A2G3DTN8</accession>
<dbReference type="EMBL" id="PDYF01000026">
    <property type="protein sequence ID" value="PHU34344.1"/>
    <property type="molecule type" value="Genomic_DNA"/>
</dbReference>